<dbReference type="SMART" id="SM00052">
    <property type="entry name" value="EAL"/>
    <property type="match status" value="1"/>
</dbReference>
<dbReference type="InterPro" id="IPR050706">
    <property type="entry name" value="Cyclic-di-GMP_PDE-like"/>
</dbReference>
<dbReference type="GO" id="GO:0071111">
    <property type="term" value="F:cyclic-guanylate-specific phosphodiesterase activity"/>
    <property type="evidence" value="ECO:0007669"/>
    <property type="project" value="UniProtKB-EC"/>
</dbReference>
<dbReference type="CDD" id="cd01948">
    <property type="entry name" value="EAL"/>
    <property type="match status" value="1"/>
</dbReference>
<proteinExistence type="predicted"/>
<dbReference type="InterPro" id="IPR001789">
    <property type="entry name" value="Sig_transdc_resp-reg_receiver"/>
</dbReference>
<dbReference type="PROSITE" id="PS50110">
    <property type="entry name" value="RESPONSE_REGULATORY"/>
    <property type="match status" value="1"/>
</dbReference>
<dbReference type="SMART" id="SM00448">
    <property type="entry name" value="REC"/>
    <property type="match status" value="1"/>
</dbReference>
<organism evidence="4 5">
    <name type="scientific">Saltatorellus ferox</name>
    <dbReference type="NCBI Taxonomy" id="2528018"/>
    <lineage>
        <taxon>Bacteria</taxon>
        <taxon>Pseudomonadati</taxon>
        <taxon>Planctomycetota</taxon>
        <taxon>Planctomycetia</taxon>
        <taxon>Planctomycetia incertae sedis</taxon>
        <taxon>Saltatorellus</taxon>
    </lineage>
</organism>
<dbReference type="SUPFAM" id="SSF52172">
    <property type="entry name" value="CheY-like"/>
    <property type="match status" value="1"/>
</dbReference>
<dbReference type="Proteomes" id="UP000320390">
    <property type="component" value="Chromosome"/>
</dbReference>
<dbReference type="InterPro" id="IPR011006">
    <property type="entry name" value="CheY-like_superfamily"/>
</dbReference>
<feature type="modified residue" description="4-aspartylphosphate" evidence="1">
    <location>
        <position position="36"/>
    </location>
</feature>
<keyword evidence="5" id="KW-1185">Reference proteome</keyword>
<evidence type="ECO:0000313" key="4">
    <source>
        <dbReference type="EMBL" id="QDV09471.1"/>
    </source>
</evidence>
<dbReference type="EMBL" id="CP036434">
    <property type="protein sequence ID" value="QDV09471.1"/>
    <property type="molecule type" value="Genomic_DNA"/>
</dbReference>
<dbReference type="InterPro" id="IPR001633">
    <property type="entry name" value="EAL_dom"/>
</dbReference>
<evidence type="ECO:0000256" key="1">
    <source>
        <dbReference type="PROSITE-ProRule" id="PRU00169"/>
    </source>
</evidence>
<dbReference type="PROSITE" id="PS50883">
    <property type="entry name" value="EAL"/>
    <property type="match status" value="1"/>
</dbReference>
<dbReference type="SUPFAM" id="SSF141868">
    <property type="entry name" value="EAL domain-like"/>
    <property type="match status" value="1"/>
</dbReference>
<dbReference type="GO" id="GO:0000160">
    <property type="term" value="P:phosphorelay signal transduction system"/>
    <property type="evidence" value="ECO:0007669"/>
    <property type="project" value="InterPro"/>
</dbReference>
<feature type="domain" description="Response regulatory" evidence="2">
    <location>
        <begin position="1"/>
        <end position="102"/>
    </location>
</feature>
<feature type="domain" description="EAL" evidence="3">
    <location>
        <begin position="119"/>
        <end position="363"/>
    </location>
</feature>
<dbReference type="AlphaFoldDB" id="A0A518EZG4"/>
<dbReference type="Gene3D" id="3.40.50.2300">
    <property type="match status" value="1"/>
</dbReference>
<reference evidence="4 5" key="1">
    <citation type="submission" date="2019-02" db="EMBL/GenBank/DDBJ databases">
        <title>Deep-cultivation of Planctomycetes and their phenomic and genomic characterization uncovers novel biology.</title>
        <authorList>
            <person name="Wiegand S."/>
            <person name="Jogler M."/>
            <person name="Boedeker C."/>
            <person name="Pinto D."/>
            <person name="Vollmers J."/>
            <person name="Rivas-Marin E."/>
            <person name="Kohn T."/>
            <person name="Peeters S.H."/>
            <person name="Heuer A."/>
            <person name="Rast P."/>
            <person name="Oberbeckmann S."/>
            <person name="Bunk B."/>
            <person name="Jeske O."/>
            <person name="Meyerdierks A."/>
            <person name="Storesund J.E."/>
            <person name="Kallscheuer N."/>
            <person name="Luecker S."/>
            <person name="Lage O.M."/>
            <person name="Pohl T."/>
            <person name="Merkel B.J."/>
            <person name="Hornburger P."/>
            <person name="Mueller R.-W."/>
            <person name="Bruemmer F."/>
            <person name="Labrenz M."/>
            <person name="Spormann A.M."/>
            <person name="Op den Camp H."/>
            <person name="Overmann J."/>
            <person name="Amann R."/>
            <person name="Jetten M.S.M."/>
            <person name="Mascher T."/>
            <person name="Medema M.H."/>
            <person name="Devos D.P."/>
            <person name="Kaster A.-K."/>
            <person name="Ovreas L."/>
            <person name="Rohde M."/>
            <person name="Galperin M.Y."/>
            <person name="Jogler C."/>
        </authorList>
    </citation>
    <scope>NUCLEOTIDE SEQUENCE [LARGE SCALE GENOMIC DNA]</scope>
    <source>
        <strain evidence="4 5">Poly30</strain>
    </source>
</reference>
<dbReference type="PANTHER" id="PTHR33121:SF76">
    <property type="entry name" value="SIGNALING PROTEIN"/>
    <property type="match status" value="1"/>
</dbReference>
<dbReference type="Pfam" id="PF00072">
    <property type="entry name" value="Response_reg"/>
    <property type="match status" value="1"/>
</dbReference>
<name>A0A518EZG4_9BACT</name>
<dbReference type="Gene3D" id="3.20.20.450">
    <property type="entry name" value="EAL domain"/>
    <property type="match status" value="1"/>
</dbReference>
<dbReference type="EC" id="3.1.4.52" evidence="4"/>
<sequence>MKVGLRKSGWAIETADSGDDALALCREQPFDVVVSDERMPGMQGSDLLTIIKLKYPDTLRVTLSGQASLERVVHSINAAEVHRFLLKPCPPSEVKATIEELLAKQEELESRARSTENLKSLTVPDIVSTFEDAMDRLWMSFQPVFARSGEVFGYEALVRTESTEVKGPDQFFDIATLLGRSQELGARIRDQVALEIPSAPQNAKILVNVNPDHLDDASLYLDSSPLARHADRVIIEITERSSLSAAENLLGSLERLAEMGYVIAVDDLGAGYSGLNTFSLLSPSVVKFDMELIRNVDRSPTKQAVIRAMTSLCSALGIRSVAEGIETSEEFQTAKELGCDLFQGFLLGRPQRGFVDGAVRSAA</sequence>
<gene>
    <name evidence="4" type="primary">dosP_2</name>
    <name evidence="4" type="ORF">Poly30_50290</name>
</gene>
<keyword evidence="4" id="KW-0378">Hydrolase</keyword>
<dbReference type="Pfam" id="PF00563">
    <property type="entry name" value="EAL"/>
    <property type="match status" value="1"/>
</dbReference>
<evidence type="ECO:0000259" key="2">
    <source>
        <dbReference type="PROSITE" id="PS50110"/>
    </source>
</evidence>
<protein>
    <submittedName>
        <fullName evidence="4">Oxygen sensor protein DosP</fullName>
        <ecNumber evidence="4">3.1.4.52</ecNumber>
    </submittedName>
</protein>
<dbReference type="InterPro" id="IPR035919">
    <property type="entry name" value="EAL_sf"/>
</dbReference>
<accession>A0A518EZG4</accession>
<keyword evidence="1" id="KW-0597">Phosphoprotein</keyword>
<evidence type="ECO:0000313" key="5">
    <source>
        <dbReference type="Proteomes" id="UP000320390"/>
    </source>
</evidence>
<evidence type="ECO:0000259" key="3">
    <source>
        <dbReference type="PROSITE" id="PS50883"/>
    </source>
</evidence>
<dbReference type="PANTHER" id="PTHR33121">
    <property type="entry name" value="CYCLIC DI-GMP PHOSPHODIESTERASE PDEF"/>
    <property type="match status" value="1"/>
</dbReference>